<dbReference type="RefSeq" id="WP_078635926.1">
    <property type="nucleotide sequence ID" value="NZ_CM007717.1"/>
</dbReference>
<evidence type="ECO:0000313" key="4">
    <source>
        <dbReference type="Proteomes" id="UP000502504"/>
    </source>
</evidence>
<gene>
    <name evidence="1" type="ORF">AFM16_31430</name>
    <name evidence="2" type="ORF">HCX60_31980</name>
</gene>
<dbReference type="AlphaFoldDB" id="A0AAE6YEX4"/>
<accession>A0AAE6YEX4</accession>
<dbReference type="Proteomes" id="UP000190306">
    <property type="component" value="Chromosome"/>
</dbReference>
<dbReference type="EMBL" id="CP050692">
    <property type="protein sequence ID" value="QIT47579.1"/>
    <property type="molecule type" value="Genomic_DNA"/>
</dbReference>
<proteinExistence type="predicted"/>
<reference evidence="1 3" key="1">
    <citation type="submission" date="2015-07" db="EMBL/GenBank/DDBJ databases">
        <title>Draft Genome Sequence of Streptomyces antibioticus, IMRU 3720 reveals insights in the evolution of actinomycin biosynthetic gene clusters in Streptomyces.</title>
        <authorList>
            <person name="Crnovcic I."/>
            <person name="Ruckert C."/>
            <person name="Kalinowksi J."/>
            <person name="Keller U."/>
        </authorList>
    </citation>
    <scope>NUCLEOTIDE SEQUENCE [LARGE SCALE GENOMIC DNA]</scope>
    <source>
        <strain evidence="1 3">DSM 41481</strain>
    </source>
</reference>
<evidence type="ECO:0008006" key="5">
    <source>
        <dbReference type="Google" id="ProtNLM"/>
    </source>
</evidence>
<keyword evidence="3" id="KW-1185">Reference proteome</keyword>
<dbReference type="Proteomes" id="UP000502504">
    <property type="component" value="Chromosome"/>
</dbReference>
<evidence type="ECO:0000313" key="1">
    <source>
        <dbReference type="EMBL" id="OOQ47262.1"/>
    </source>
</evidence>
<evidence type="ECO:0000313" key="2">
    <source>
        <dbReference type="EMBL" id="QIT47579.1"/>
    </source>
</evidence>
<reference evidence="2 4" key="2">
    <citation type="submission" date="2020-03" db="EMBL/GenBank/DDBJ databases">
        <title>Is there a link between lipid content and antibiotic production in Streptomyces?</title>
        <authorList>
            <person name="David M."/>
            <person name="Lejeune C."/>
            <person name="Abreu S."/>
            <person name="Thibessard A."/>
            <person name="Leblond P."/>
            <person name="Chaminade P."/>
            <person name="Virolle M.-J."/>
        </authorList>
    </citation>
    <scope>NUCLEOTIDE SEQUENCE [LARGE SCALE GENOMIC DNA]</scope>
    <source>
        <strain evidence="2 4">DSM 41481</strain>
    </source>
</reference>
<organism evidence="2 4">
    <name type="scientific">Streptomyces antibioticus</name>
    <dbReference type="NCBI Taxonomy" id="1890"/>
    <lineage>
        <taxon>Bacteria</taxon>
        <taxon>Bacillati</taxon>
        <taxon>Actinomycetota</taxon>
        <taxon>Actinomycetes</taxon>
        <taxon>Kitasatosporales</taxon>
        <taxon>Streptomycetaceae</taxon>
        <taxon>Streptomyces</taxon>
    </lineage>
</organism>
<dbReference type="EMBL" id="LHQL01000014">
    <property type="protein sequence ID" value="OOQ47262.1"/>
    <property type="molecule type" value="Genomic_DNA"/>
</dbReference>
<name>A0AAE6YEX4_STRAT</name>
<protein>
    <recommendedName>
        <fullName evidence="5">SseB protein N-terminal domain-containing protein</fullName>
    </recommendedName>
</protein>
<evidence type="ECO:0000313" key="3">
    <source>
        <dbReference type="Proteomes" id="UP000190306"/>
    </source>
</evidence>
<sequence length="128" mass="13729">MTTSSQTFLPAFTAPDPGRASEQAPVFEALMALAAEFAELPRPYIVVQTTGCWFTVQLMHPSHFEAWREALGLPADLVDLVAGGSSVWLASSDRFRGVRFELTGHGVPLTVEQASAPRVADESLVVAA</sequence>